<name>A0ACB7URR1_DIOAL</name>
<protein>
    <submittedName>
        <fullName evidence="1">tRNA pseudouridine synthase 10 protein</fullName>
    </submittedName>
</protein>
<evidence type="ECO:0000313" key="2">
    <source>
        <dbReference type="Proteomes" id="UP000827976"/>
    </source>
</evidence>
<gene>
    <name evidence="1" type="ORF">IHE45_14G047600</name>
</gene>
<evidence type="ECO:0000313" key="1">
    <source>
        <dbReference type="EMBL" id="KAH7663347.1"/>
    </source>
</evidence>
<sequence>MDSGEEKATTFLSRAASSLPPPHAIRDLLSHGVCVRCIFRLFGVSEYDDSCPLLKASTLLSLLEEQRNIPNAISENGSIANDLTQCPYDPHASGNEQPYCSVCLGILQFTNGHDQDLRTCESNSVSVLTSAITEILKKEAHQIDGFSIEISLPPVVSANDRAIWLYMKGRYASEEWFIGKLLSQQISVKDALRSLVTTSLESCLGVKSSSSSFRIRLTYIHEEASSKLQCSMQKFHGFKRRKTETNCKERMVDDLCGKNETISGEFHRCDSDAVVHCTLNAMQDDAFSELFMLPPEKTNNGCKLTISCYRLPVYIGGRYLKFSRRVSQSRWMIEDERMGEASVEEIIGNNTILVCGGDSYKFHAAGREDIDVRMLGSGRPFLVEVSNARVMPSMVNIQEIADKINNSNDKYVTVRNLKLVGSEAWNLLREGEAEKQKQYAAVVWISRPLTEVDFNKISSIKNLDILQKTPVRVLHRRSPMDRKKIIHWMMVDKIVGTSQHFLLHLCTQAGTYIKEFVHGDLGRTHPSLGSILGCRAEILQLDVTDVKMDCFD</sequence>
<proteinExistence type="predicted"/>
<dbReference type="EMBL" id="CM037024">
    <property type="protein sequence ID" value="KAH7663347.1"/>
    <property type="molecule type" value="Genomic_DNA"/>
</dbReference>
<accession>A0ACB7URR1</accession>
<keyword evidence="2" id="KW-1185">Reference proteome</keyword>
<dbReference type="Proteomes" id="UP000827976">
    <property type="component" value="Chromosome 14"/>
</dbReference>
<reference evidence="2" key="1">
    <citation type="journal article" date="2022" name="Nat. Commun.">
        <title>Chromosome evolution and the genetic basis of agronomically important traits in greater yam.</title>
        <authorList>
            <person name="Bredeson J.V."/>
            <person name="Lyons J.B."/>
            <person name="Oniyinde I.O."/>
            <person name="Okereke N.R."/>
            <person name="Kolade O."/>
            <person name="Nnabue I."/>
            <person name="Nwadili C.O."/>
            <person name="Hribova E."/>
            <person name="Parker M."/>
            <person name="Nwogha J."/>
            <person name="Shu S."/>
            <person name="Carlson J."/>
            <person name="Kariba R."/>
            <person name="Muthemba S."/>
            <person name="Knop K."/>
            <person name="Barton G.J."/>
            <person name="Sherwood A.V."/>
            <person name="Lopez-Montes A."/>
            <person name="Asiedu R."/>
            <person name="Jamnadass R."/>
            <person name="Muchugi A."/>
            <person name="Goodstein D."/>
            <person name="Egesi C.N."/>
            <person name="Featherston J."/>
            <person name="Asfaw A."/>
            <person name="Simpson G.G."/>
            <person name="Dolezel J."/>
            <person name="Hendre P.S."/>
            <person name="Van Deynze A."/>
            <person name="Kumar P.L."/>
            <person name="Obidiegwu J.E."/>
            <person name="Bhattacharjee R."/>
            <person name="Rokhsar D.S."/>
        </authorList>
    </citation>
    <scope>NUCLEOTIDE SEQUENCE [LARGE SCALE GENOMIC DNA]</scope>
    <source>
        <strain evidence="2">cv. TDa95/00328</strain>
    </source>
</reference>
<organism evidence="1 2">
    <name type="scientific">Dioscorea alata</name>
    <name type="common">Purple yam</name>
    <dbReference type="NCBI Taxonomy" id="55571"/>
    <lineage>
        <taxon>Eukaryota</taxon>
        <taxon>Viridiplantae</taxon>
        <taxon>Streptophyta</taxon>
        <taxon>Embryophyta</taxon>
        <taxon>Tracheophyta</taxon>
        <taxon>Spermatophyta</taxon>
        <taxon>Magnoliopsida</taxon>
        <taxon>Liliopsida</taxon>
        <taxon>Dioscoreales</taxon>
        <taxon>Dioscoreaceae</taxon>
        <taxon>Dioscorea</taxon>
    </lineage>
</organism>
<comment type="caution">
    <text evidence="1">The sequence shown here is derived from an EMBL/GenBank/DDBJ whole genome shotgun (WGS) entry which is preliminary data.</text>
</comment>